<name>A0ABW1YEJ4_9DEIO</name>
<keyword evidence="2" id="KW-1185">Reference proteome</keyword>
<evidence type="ECO:0000313" key="2">
    <source>
        <dbReference type="Proteomes" id="UP001596297"/>
    </source>
</evidence>
<accession>A0ABW1YEJ4</accession>
<sequence length="101" mass="10702">MSLSSQPNPAASALAVQERALLPDALRGFALLGILLINVQDFAGFQVWTQAGLDRGVQILTDIFFNGRSISLFALLFGWGPLASTGGTDWVSICGGISCCW</sequence>
<dbReference type="InterPro" id="IPR052529">
    <property type="entry name" value="Bact_Transport_Assoc"/>
</dbReference>
<protein>
    <recommendedName>
        <fullName evidence="3">Heparan-alpha-glucosaminide N-acetyltransferase catalytic domain-containing protein</fullName>
    </recommendedName>
</protein>
<dbReference type="PANTHER" id="PTHR30590">
    <property type="entry name" value="INNER MEMBRANE PROTEIN"/>
    <property type="match status" value="1"/>
</dbReference>
<evidence type="ECO:0000313" key="1">
    <source>
        <dbReference type="EMBL" id="MFC6591605.1"/>
    </source>
</evidence>
<dbReference type="Proteomes" id="UP001596297">
    <property type="component" value="Unassembled WGS sequence"/>
</dbReference>
<dbReference type="PANTHER" id="PTHR30590:SF2">
    <property type="entry name" value="INNER MEMBRANE PROTEIN"/>
    <property type="match status" value="1"/>
</dbReference>
<evidence type="ECO:0008006" key="3">
    <source>
        <dbReference type="Google" id="ProtNLM"/>
    </source>
</evidence>
<dbReference type="RefSeq" id="WP_380082609.1">
    <property type="nucleotide sequence ID" value="NZ_JBHSWD010000001.1"/>
</dbReference>
<reference evidence="2" key="1">
    <citation type="journal article" date="2019" name="Int. J. Syst. Evol. Microbiol.">
        <title>The Global Catalogue of Microorganisms (GCM) 10K type strain sequencing project: providing services to taxonomists for standard genome sequencing and annotation.</title>
        <authorList>
            <consortium name="The Broad Institute Genomics Platform"/>
            <consortium name="The Broad Institute Genome Sequencing Center for Infectious Disease"/>
            <person name="Wu L."/>
            <person name="Ma J."/>
        </authorList>
    </citation>
    <scope>NUCLEOTIDE SEQUENCE [LARGE SCALE GENOMIC DNA]</scope>
    <source>
        <strain evidence="2">CGMCC 1.15772</strain>
    </source>
</reference>
<gene>
    <name evidence="1" type="ORF">ACFP81_05970</name>
</gene>
<dbReference type="EMBL" id="JBHSWD010000001">
    <property type="protein sequence ID" value="MFC6591605.1"/>
    <property type="molecule type" value="Genomic_DNA"/>
</dbReference>
<comment type="caution">
    <text evidence="1">The sequence shown here is derived from an EMBL/GenBank/DDBJ whole genome shotgun (WGS) entry which is preliminary data.</text>
</comment>
<organism evidence="1 2">
    <name type="scientific">Deinococcus lacus</name>
    <dbReference type="NCBI Taxonomy" id="392561"/>
    <lineage>
        <taxon>Bacteria</taxon>
        <taxon>Thermotogati</taxon>
        <taxon>Deinococcota</taxon>
        <taxon>Deinococci</taxon>
        <taxon>Deinococcales</taxon>
        <taxon>Deinococcaceae</taxon>
        <taxon>Deinococcus</taxon>
    </lineage>
</organism>
<proteinExistence type="predicted"/>